<sequence length="145" mass="15779">MNAVASELRVFMPSANLYDSGKERFPADIIGMWIANWLPLGDSPFLAIPAGEGAAYRAMEYADAGAFVIAGATSDMINKYREPKYKTTNGHVAVVTPGIGKNGFPRGYWGQHRGSGKADETLSLSFARPLKNELLYFAVMRGKSQ</sequence>
<protein>
    <submittedName>
        <fullName evidence="1">Uncharacterized protein</fullName>
    </submittedName>
</protein>
<proteinExistence type="predicted"/>
<accession>A0ABS2D854</accession>
<dbReference type="Proteomes" id="UP000763641">
    <property type="component" value="Unassembled WGS sequence"/>
</dbReference>
<comment type="caution">
    <text evidence="1">The sequence shown here is derived from an EMBL/GenBank/DDBJ whole genome shotgun (WGS) entry which is preliminary data.</text>
</comment>
<name>A0ABS2D854_9SPHN</name>
<dbReference type="RefSeq" id="WP_204199208.1">
    <property type="nucleotide sequence ID" value="NZ_JAFEMC010000003.1"/>
</dbReference>
<organism evidence="1 2">
    <name type="scientific">Sphingomonas longa</name>
    <dbReference type="NCBI Taxonomy" id="2778730"/>
    <lineage>
        <taxon>Bacteria</taxon>
        <taxon>Pseudomonadati</taxon>
        <taxon>Pseudomonadota</taxon>
        <taxon>Alphaproteobacteria</taxon>
        <taxon>Sphingomonadales</taxon>
        <taxon>Sphingomonadaceae</taxon>
        <taxon>Sphingomonas</taxon>
    </lineage>
</organism>
<gene>
    <name evidence="1" type="ORF">ILT43_12075</name>
</gene>
<dbReference type="Gene3D" id="3.90.1720.10">
    <property type="entry name" value="endopeptidase domain like (from Nostoc punctiforme)"/>
    <property type="match status" value="1"/>
</dbReference>
<evidence type="ECO:0000313" key="1">
    <source>
        <dbReference type="EMBL" id="MBM6577110.1"/>
    </source>
</evidence>
<reference evidence="1 2" key="1">
    <citation type="submission" date="2020-12" db="EMBL/GenBank/DDBJ databases">
        <title>Sphingomonas sp.</title>
        <authorList>
            <person name="Kim M.K."/>
        </authorList>
    </citation>
    <scope>NUCLEOTIDE SEQUENCE [LARGE SCALE GENOMIC DNA]</scope>
    <source>
        <strain evidence="1 2">BT552</strain>
    </source>
</reference>
<evidence type="ECO:0000313" key="2">
    <source>
        <dbReference type="Proteomes" id="UP000763641"/>
    </source>
</evidence>
<keyword evidence="2" id="KW-1185">Reference proteome</keyword>
<dbReference type="EMBL" id="JAFEMC010000003">
    <property type="protein sequence ID" value="MBM6577110.1"/>
    <property type="molecule type" value="Genomic_DNA"/>
</dbReference>